<dbReference type="InterPro" id="IPR051201">
    <property type="entry name" value="Chloro_Bact_Ser_Proteases"/>
</dbReference>
<proteinExistence type="predicted"/>
<dbReference type="PANTHER" id="PTHR43343:SF3">
    <property type="entry name" value="PROTEASE DO-LIKE 8, CHLOROPLASTIC"/>
    <property type="match status" value="1"/>
</dbReference>
<keyword evidence="2 5" id="KW-0378">Hydrolase</keyword>
<dbReference type="GO" id="GO:0006508">
    <property type="term" value="P:proteolysis"/>
    <property type="evidence" value="ECO:0007669"/>
    <property type="project" value="UniProtKB-KW"/>
</dbReference>
<dbReference type="PRINTS" id="PR00834">
    <property type="entry name" value="PROTEASES2C"/>
</dbReference>
<reference evidence="5 6" key="1">
    <citation type="submission" date="2019-02" db="EMBL/GenBank/DDBJ databases">
        <title>Deep-cultivation of Planctomycetes and their phenomic and genomic characterization uncovers novel biology.</title>
        <authorList>
            <person name="Wiegand S."/>
            <person name="Jogler M."/>
            <person name="Boedeker C."/>
            <person name="Pinto D."/>
            <person name="Vollmers J."/>
            <person name="Rivas-Marin E."/>
            <person name="Kohn T."/>
            <person name="Peeters S.H."/>
            <person name="Heuer A."/>
            <person name="Rast P."/>
            <person name="Oberbeckmann S."/>
            <person name="Bunk B."/>
            <person name="Jeske O."/>
            <person name="Meyerdierks A."/>
            <person name="Storesund J.E."/>
            <person name="Kallscheuer N."/>
            <person name="Luecker S."/>
            <person name="Lage O.M."/>
            <person name="Pohl T."/>
            <person name="Merkel B.J."/>
            <person name="Hornburger P."/>
            <person name="Mueller R.-W."/>
            <person name="Bruemmer F."/>
            <person name="Labrenz M."/>
            <person name="Spormann A.M."/>
            <person name="Op den Camp H."/>
            <person name="Overmann J."/>
            <person name="Amann R."/>
            <person name="Jetten M.S.M."/>
            <person name="Mascher T."/>
            <person name="Medema M.H."/>
            <person name="Devos D.P."/>
            <person name="Kaster A.-K."/>
            <person name="Ovreas L."/>
            <person name="Rohde M."/>
            <person name="Galperin M.Y."/>
            <person name="Jogler C."/>
        </authorList>
    </citation>
    <scope>NUCLEOTIDE SEQUENCE [LARGE SCALE GENOMIC DNA]</scope>
    <source>
        <strain evidence="5 6">Pla85_3_4</strain>
    </source>
</reference>
<dbReference type="CDD" id="cd06779">
    <property type="entry name" value="cpPDZ_Deg_HtrA-like"/>
    <property type="match status" value="1"/>
</dbReference>
<dbReference type="InterPro" id="IPR001478">
    <property type="entry name" value="PDZ"/>
</dbReference>
<dbReference type="SMART" id="SM00228">
    <property type="entry name" value="PDZ"/>
    <property type="match status" value="2"/>
</dbReference>
<dbReference type="Proteomes" id="UP000317648">
    <property type="component" value="Chromosome"/>
</dbReference>
<keyword evidence="1 5" id="KW-0645">Protease</keyword>
<dbReference type="GO" id="GO:0004252">
    <property type="term" value="F:serine-type endopeptidase activity"/>
    <property type="evidence" value="ECO:0007669"/>
    <property type="project" value="InterPro"/>
</dbReference>
<dbReference type="RefSeq" id="WP_197443174.1">
    <property type="nucleotide sequence ID" value="NZ_CP036433.1"/>
</dbReference>
<dbReference type="Gene3D" id="2.40.10.120">
    <property type="match status" value="1"/>
</dbReference>
<sequence precursor="true">MSHRQPLLSSCRSGRSVAVLLAACLLVSDCFLAQVAWGQETNELQAALTLQNVLADAIAKAEPSVVAIARVSKKRMRDDLSDPLSTDFIPNEFGSGLILDKEGHILTCMHVVRDWENYSFYVWTQQRPFKAVVKAVAKAGDPVTDLAVLKIEAEDLQPITFGSADTLKKGHIVIALGNPYGIARHGEASASWGIVSNLNRSIRPAADLKTHDASKENLHYYGDLIQVDARVNFGSSGGALINLRGELVGVTTSLAMLSGYERSGGLAYPVNQTLKNAVESLKQGRQPEFGFLGIGPSDRPPHERAQGRFGARVTSLVDGTPASRGGLRLDDIITHVNEQPIYGRDDLMLAVGGQTAGDQVVLRVQRGGAERSLPIKLSKKYIAADRPAFSSVEKPAWRGMQVDDSTAIPPEVLATRAEAIDDQGCVVVTQVAPDSLAWKAGVRPYTFISHVGGQRVQTPDEFFRAAARGAGEVALREHAAYGGDVIRTVRP</sequence>
<dbReference type="PROSITE" id="PS50106">
    <property type="entry name" value="PDZ"/>
    <property type="match status" value="1"/>
</dbReference>
<keyword evidence="6" id="KW-1185">Reference proteome</keyword>
<evidence type="ECO:0000313" key="5">
    <source>
        <dbReference type="EMBL" id="QDU94399.1"/>
    </source>
</evidence>
<dbReference type="SUPFAM" id="SSF50156">
    <property type="entry name" value="PDZ domain-like"/>
    <property type="match status" value="2"/>
</dbReference>
<dbReference type="EMBL" id="CP036433">
    <property type="protein sequence ID" value="QDU94399.1"/>
    <property type="molecule type" value="Genomic_DNA"/>
</dbReference>
<feature type="signal peptide" evidence="3">
    <location>
        <begin position="1"/>
        <end position="33"/>
    </location>
</feature>
<evidence type="ECO:0000256" key="3">
    <source>
        <dbReference type="SAM" id="SignalP"/>
    </source>
</evidence>
<evidence type="ECO:0000259" key="4">
    <source>
        <dbReference type="PROSITE" id="PS50106"/>
    </source>
</evidence>
<evidence type="ECO:0000256" key="1">
    <source>
        <dbReference type="ARBA" id="ARBA00022670"/>
    </source>
</evidence>
<dbReference type="SUPFAM" id="SSF50494">
    <property type="entry name" value="Trypsin-like serine proteases"/>
    <property type="match status" value="1"/>
</dbReference>
<dbReference type="InterPro" id="IPR009003">
    <property type="entry name" value="Peptidase_S1_PA"/>
</dbReference>
<dbReference type="InterPro" id="IPR001940">
    <property type="entry name" value="Peptidase_S1C"/>
</dbReference>
<dbReference type="InterPro" id="IPR036034">
    <property type="entry name" value="PDZ_sf"/>
</dbReference>
<feature type="domain" description="PDZ" evidence="4">
    <location>
        <begin position="277"/>
        <end position="368"/>
    </location>
</feature>
<gene>
    <name evidence="5" type="primary">mucD_3</name>
    <name evidence="5" type="ORF">Pla8534_21890</name>
</gene>
<name>A0A518DRE1_9BACT</name>
<dbReference type="PANTHER" id="PTHR43343">
    <property type="entry name" value="PEPTIDASE S12"/>
    <property type="match status" value="1"/>
</dbReference>
<accession>A0A518DRE1</accession>
<dbReference type="Gene3D" id="2.30.42.10">
    <property type="match status" value="2"/>
</dbReference>
<dbReference type="Pfam" id="PF13180">
    <property type="entry name" value="PDZ_2"/>
    <property type="match status" value="1"/>
</dbReference>
<organism evidence="5 6">
    <name type="scientific">Lignipirellula cremea</name>
    <dbReference type="NCBI Taxonomy" id="2528010"/>
    <lineage>
        <taxon>Bacteria</taxon>
        <taxon>Pseudomonadati</taxon>
        <taxon>Planctomycetota</taxon>
        <taxon>Planctomycetia</taxon>
        <taxon>Pirellulales</taxon>
        <taxon>Pirellulaceae</taxon>
        <taxon>Lignipirellula</taxon>
    </lineage>
</organism>
<evidence type="ECO:0000256" key="2">
    <source>
        <dbReference type="ARBA" id="ARBA00022801"/>
    </source>
</evidence>
<dbReference type="KEGG" id="lcre:Pla8534_21890"/>
<dbReference type="Pfam" id="PF13365">
    <property type="entry name" value="Trypsin_2"/>
    <property type="match status" value="1"/>
</dbReference>
<feature type="chain" id="PRO_5022110238" evidence="3">
    <location>
        <begin position="34"/>
        <end position="491"/>
    </location>
</feature>
<dbReference type="AlphaFoldDB" id="A0A518DRE1"/>
<dbReference type="EC" id="3.4.21.107" evidence="5"/>
<keyword evidence="3" id="KW-0732">Signal</keyword>
<evidence type="ECO:0000313" key="6">
    <source>
        <dbReference type="Proteomes" id="UP000317648"/>
    </source>
</evidence>
<protein>
    <submittedName>
        <fullName evidence="5">Putative periplasmic serine endoprotease DegP-like</fullName>
        <ecNumber evidence="5">3.4.21.107</ecNumber>
    </submittedName>
</protein>